<gene>
    <name evidence="8" type="ORF">CVT25_013047</name>
</gene>
<evidence type="ECO:0000256" key="5">
    <source>
        <dbReference type="ARBA" id="ARBA00038359"/>
    </source>
</evidence>
<dbReference type="InterPro" id="IPR052337">
    <property type="entry name" value="SAT4-like"/>
</dbReference>
<dbReference type="AlphaFoldDB" id="A0A409X0Y2"/>
<dbReference type="PANTHER" id="PTHR33048:SF47">
    <property type="entry name" value="INTEGRAL MEMBRANE PROTEIN-RELATED"/>
    <property type="match status" value="1"/>
</dbReference>
<evidence type="ECO:0000256" key="2">
    <source>
        <dbReference type="ARBA" id="ARBA00022692"/>
    </source>
</evidence>
<evidence type="ECO:0000256" key="6">
    <source>
        <dbReference type="SAM" id="Phobius"/>
    </source>
</evidence>
<dbReference type="InParanoid" id="A0A409X0Y2"/>
<feature type="transmembrane region" description="Helical" evidence="6">
    <location>
        <begin position="121"/>
        <end position="142"/>
    </location>
</feature>
<dbReference type="OrthoDB" id="3229610at2759"/>
<sequence length="252" mass="28426">MSKFLPNQSYLGWKIAVTVFHVIAASTTIYRLVHRFRIRRLWWDDYVLFAALIVDTAFWPIYWARSPQPAVPSAEFIKKQRVLNSYWLTMFLYILILWSCRAVMALSLVRIFPPGHKGRRWSYYLVGIMVFGGIASLIITTVTCKPASALMVASEMKNCARGVNGIVVKNTLFFVADCISDLLLIITPLVFFWRIKLPTQERCLVLVFSLGSVLTLTAAVAYVIIANTKTVASLKKNASLVNLGLAATEVRL</sequence>
<keyword evidence="3 6" id="KW-1133">Transmembrane helix</keyword>
<feature type="transmembrane region" description="Helical" evidence="6">
    <location>
        <begin position="85"/>
        <end position="109"/>
    </location>
</feature>
<keyword evidence="4 6" id="KW-0472">Membrane</keyword>
<dbReference type="PANTHER" id="PTHR33048">
    <property type="entry name" value="PTH11-LIKE INTEGRAL MEMBRANE PROTEIN (AFU_ORTHOLOGUE AFUA_5G11245)"/>
    <property type="match status" value="1"/>
</dbReference>
<feature type="transmembrane region" description="Helical" evidence="6">
    <location>
        <begin position="45"/>
        <end position="65"/>
    </location>
</feature>
<feature type="transmembrane region" description="Helical" evidence="6">
    <location>
        <begin position="204"/>
        <end position="225"/>
    </location>
</feature>
<keyword evidence="2 6" id="KW-0812">Transmembrane</keyword>
<keyword evidence="9" id="KW-1185">Reference proteome</keyword>
<proteinExistence type="inferred from homology"/>
<feature type="domain" description="Rhodopsin" evidence="7">
    <location>
        <begin position="31"/>
        <end position="230"/>
    </location>
</feature>
<evidence type="ECO:0000256" key="1">
    <source>
        <dbReference type="ARBA" id="ARBA00004141"/>
    </source>
</evidence>
<feature type="transmembrane region" description="Helical" evidence="6">
    <location>
        <begin position="12"/>
        <end position="33"/>
    </location>
</feature>
<name>A0A409X0Y2_PSICY</name>
<evidence type="ECO:0000259" key="7">
    <source>
        <dbReference type="Pfam" id="PF20684"/>
    </source>
</evidence>
<dbReference type="STRING" id="93625.A0A409X0Y2"/>
<feature type="transmembrane region" description="Helical" evidence="6">
    <location>
        <begin position="172"/>
        <end position="192"/>
    </location>
</feature>
<comment type="caution">
    <text evidence="8">The sequence shown here is derived from an EMBL/GenBank/DDBJ whole genome shotgun (WGS) entry which is preliminary data.</text>
</comment>
<comment type="similarity">
    <text evidence="5">Belongs to the SAT4 family.</text>
</comment>
<reference evidence="8 9" key="1">
    <citation type="journal article" date="2018" name="Evol. Lett.">
        <title>Horizontal gene cluster transfer increased hallucinogenic mushroom diversity.</title>
        <authorList>
            <person name="Reynolds H.T."/>
            <person name="Vijayakumar V."/>
            <person name="Gluck-Thaler E."/>
            <person name="Korotkin H.B."/>
            <person name="Matheny P.B."/>
            <person name="Slot J.C."/>
        </authorList>
    </citation>
    <scope>NUCLEOTIDE SEQUENCE [LARGE SCALE GENOMIC DNA]</scope>
    <source>
        <strain evidence="8 9">2631</strain>
    </source>
</reference>
<organism evidence="8 9">
    <name type="scientific">Psilocybe cyanescens</name>
    <dbReference type="NCBI Taxonomy" id="93625"/>
    <lineage>
        <taxon>Eukaryota</taxon>
        <taxon>Fungi</taxon>
        <taxon>Dikarya</taxon>
        <taxon>Basidiomycota</taxon>
        <taxon>Agaricomycotina</taxon>
        <taxon>Agaricomycetes</taxon>
        <taxon>Agaricomycetidae</taxon>
        <taxon>Agaricales</taxon>
        <taxon>Agaricineae</taxon>
        <taxon>Strophariaceae</taxon>
        <taxon>Psilocybe</taxon>
    </lineage>
</organism>
<dbReference type="InterPro" id="IPR049326">
    <property type="entry name" value="Rhodopsin_dom_fungi"/>
</dbReference>
<dbReference type="EMBL" id="NHYD01002881">
    <property type="protein sequence ID" value="PPQ84386.1"/>
    <property type="molecule type" value="Genomic_DNA"/>
</dbReference>
<accession>A0A409X0Y2</accession>
<evidence type="ECO:0000313" key="9">
    <source>
        <dbReference type="Proteomes" id="UP000283269"/>
    </source>
</evidence>
<evidence type="ECO:0000313" key="8">
    <source>
        <dbReference type="EMBL" id="PPQ84386.1"/>
    </source>
</evidence>
<dbReference type="GO" id="GO:0016020">
    <property type="term" value="C:membrane"/>
    <property type="evidence" value="ECO:0007669"/>
    <property type="project" value="UniProtKB-SubCell"/>
</dbReference>
<dbReference type="Pfam" id="PF20684">
    <property type="entry name" value="Fung_rhodopsin"/>
    <property type="match status" value="1"/>
</dbReference>
<dbReference type="Proteomes" id="UP000283269">
    <property type="component" value="Unassembled WGS sequence"/>
</dbReference>
<comment type="subcellular location">
    <subcellularLocation>
        <location evidence="1">Membrane</location>
        <topology evidence="1">Multi-pass membrane protein</topology>
    </subcellularLocation>
</comment>
<protein>
    <recommendedName>
        <fullName evidence="7">Rhodopsin domain-containing protein</fullName>
    </recommendedName>
</protein>
<evidence type="ECO:0000256" key="3">
    <source>
        <dbReference type="ARBA" id="ARBA00022989"/>
    </source>
</evidence>
<evidence type="ECO:0000256" key="4">
    <source>
        <dbReference type="ARBA" id="ARBA00023136"/>
    </source>
</evidence>